<evidence type="ECO:0000256" key="3">
    <source>
        <dbReference type="ARBA" id="ARBA00021539"/>
    </source>
</evidence>
<name>A0A369CEL1_9GAMM</name>
<organism evidence="10 11">
    <name type="scientific">Thioalbus denitrificans</name>
    <dbReference type="NCBI Taxonomy" id="547122"/>
    <lineage>
        <taxon>Bacteria</taxon>
        <taxon>Pseudomonadati</taxon>
        <taxon>Pseudomonadota</taxon>
        <taxon>Gammaproteobacteria</taxon>
        <taxon>Chromatiales</taxon>
        <taxon>Ectothiorhodospiraceae</taxon>
        <taxon>Thioalbus</taxon>
    </lineage>
</organism>
<evidence type="ECO:0000256" key="1">
    <source>
        <dbReference type="ARBA" id="ARBA00004377"/>
    </source>
</evidence>
<evidence type="ECO:0000256" key="9">
    <source>
        <dbReference type="ARBA" id="ARBA00023136"/>
    </source>
</evidence>
<evidence type="ECO:0000313" key="10">
    <source>
        <dbReference type="EMBL" id="RCX31668.1"/>
    </source>
</evidence>
<dbReference type="Gene3D" id="3.10.610.10">
    <property type="entry name" value="GSPII I/J protein-like"/>
    <property type="match status" value="1"/>
</dbReference>
<dbReference type="GO" id="GO:0015627">
    <property type="term" value="C:type II protein secretion system complex"/>
    <property type="evidence" value="ECO:0007669"/>
    <property type="project" value="InterPro"/>
</dbReference>
<comment type="caution">
    <text evidence="10">The sequence shown here is derived from an EMBL/GenBank/DDBJ whole genome shotgun (WGS) entry which is preliminary data.</text>
</comment>
<keyword evidence="4" id="KW-1003">Cell membrane</keyword>
<dbReference type="PANTHER" id="PTHR39583:SF2">
    <property type="entry name" value="TYPE II SECRETION SYSTEM PROTEIN J"/>
    <property type="match status" value="1"/>
</dbReference>
<dbReference type="Proteomes" id="UP000252707">
    <property type="component" value="Unassembled WGS sequence"/>
</dbReference>
<dbReference type="InterPro" id="IPR045584">
    <property type="entry name" value="Pilin-like"/>
</dbReference>
<gene>
    <name evidence="10" type="ORF">DFQ59_10211</name>
</gene>
<evidence type="ECO:0000256" key="6">
    <source>
        <dbReference type="ARBA" id="ARBA00022519"/>
    </source>
</evidence>
<dbReference type="NCBIfam" id="TIGR01711">
    <property type="entry name" value="gspJ"/>
    <property type="match status" value="1"/>
</dbReference>
<dbReference type="SUPFAM" id="SSF54523">
    <property type="entry name" value="Pili subunits"/>
    <property type="match status" value="2"/>
</dbReference>
<keyword evidence="8" id="KW-1133">Transmembrane helix</keyword>
<sequence length="212" mass="23445">MSRARPVAGFTLLELLVALAVFAVLATVAYAGVYQVLQVRDRTEDQARRLDALRKSFALLQRDLEQAAPRPVRDAYGDILPAFRLGAEGALLLELTRGGWTNPAGRPRSTLRRVGLELRDGRLRHLAWRVLDRAQDSEPVATELVAGVSGVEVECLDADGNWVRRWPPPRDRDGGPDPSALPRAVRLTLVLETWGRFTRLFRLPGAGPEEAP</sequence>
<dbReference type="AlphaFoldDB" id="A0A369CEL1"/>
<keyword evidence="5" id="KW-0488">Methylation</keyword>
<dbReference type="GO" id="GO:0005886">
    <property type="term" value="C:plasma membrane"/>
    <property type="evidence" value="ECO:0007669"/>
    <property type="project" value="UniProtKB-SubCell"/>
</dbReference>
<comment type="subcellular location">
    <subcellularLocation>
        <location evidence="1">Cell inner membrane</location>
        <topology evidence="1">Single-pass membrane protein</topology>
    </subcellularLocation>
</comment>
<dbReference type="InterPro" id="IPR051621">
    <property type="entry name" value="T2SS_protein_J"/>
</dbReference>
<accession>A0A369CEL1</accession>
<protein>
    <recommendedName>
        <fullName evidence="3">Type II secretion system protein J</fullName>
    </recommendedName>
</protein>
<keyword evidence="11" id="KW-1185">Reference proteome</keyword>
<dbReference type="NCBIfam" id="TIGR02532">
    <property type="entry name" value="IV_pilin_GFxxxE"/>
    <property type="match status" value="1"/>
</dbReference>
<evidence type="ECO:0000256" key="5">
    <source>
        <dbReference type="ARBA" id="ARBA00022481"/>
    </source>
</evidence>
<dbReference type="InterPro" id="IPR012902">
    <property type="entry name" value="N_methyl_site"/>
</dbReference>
<evidence type="ECO:0000256" key="4">
    <source>
        <dbReference type="ARBA" id="ARBA00022475"/>
    </source>
</evidence>
<dbReference type="RefSeq" id="WP_114278522.1">
    <property type="nucleotide sequence ID" value="NZ_QPJY01000002.1"/>
</dbReference>
<dbReference type="InterPro" id="IPR010055">
    <property type="entry name" value="T2SS_protein-GspJ"/>
</dbReference>
<evidence type="ECO:0000256" key="8">
    <source>
        <dbReference type="ARBA" id="ARBA00022989"/>
    </source>
</evidence>
<dbReference type="Pfam" id="PF11612">
    <property type="entry name" value="T2SSJ"/>
    <property type="match status" value="1"/>
</dbReference>
<dbReference type="GO" id="GO:0015628">
    <property type="term" value="P:protein secretion by the type II secretion system"/>
    <property type="evidence" value="ECO:0007669"/>
    <property type="project" value="InterPro"/>
</dbReference>
<dbReference type="EMBL" id="QPJY01000002">
    <property type="protein sequence ID" value="RCX31668.1"/>
    <property type="molecule type" value="Genomic_DNA"/>
</dbReference>
<comment type="similarity">
    <text evidence="2">Belongs to the GSP J family.</text>
</comment>
<evidence type="ECO:0000313" key="11">
    <source>
        <dbReference type="Proteomes" id="UP000252707"/>
    </source>
</evidence>
<keyword evidence="9" id="KW-0472">Membrane</keyword>
<dbReference type="OrthoDB" id="9794345at2"/>
<keyword evidence="7" id="KW-0812">Transmembrane</keyword>
<dbReference type="PANTHER" id="PTHR39583">
    <property type="entry name" value="TYPE II SECRETION SYSTEM PROTEIN J-RELATED"/>
    <property type="match status" value="1"/>
</dbReference>
<proteinExistence type="inferred from homology"/>
<evidence type="ECO:0000256" key="7">
    <source>
        <dbReference type="ARBA" id="ARBA00022692"/>
    </source>
</evidence>
<keyword evidence="6" id="KW-0997">Cell inner membrane</keyword>
<dbReference type="Pfam" id="PF07963">
    <property type="entry name" value="N_methyl"/>
    <property type="match status" value="1"/>
</dbReference>
<dbReference type="Gene3D" id="2.10.70.20">
    <property type="entry name" value="gspk-gspi-gspj complex like domains"/>
    <property type="match status" value="1"/>
</dbReference>
<dbReference type="PROSITE" id="PS00409">
    <property type="entry name" value="PROKAR_NTER_METHYL"/>
    <property type="match status" value="1"/>
</dbReference>
<evidence type="ECO:0000256" key="2">
    <source>
        <dbReference type="ARBA" id="ARBA00011084"/>
    </source>
</evidence>
<reference evidence="10 11" key="1">
    <citation type="submission" date="2018-07" db="EMBL/GenBank/DDBJ databases">
        <title>Genomic Encyclopedia of Type Strains, Phase IV (KMG-IV): sequencing the most valuable type-strain genomes for metagenomic binning, comparative biology and taxonomic classification.</title>
        <authorList>
            <person name="Goeker M."/>
        </authorList>
    </citation>
    <scope>NUCLEOTIDE SEQUENCE [LARGE SCALE GENOMIC DNA]</scope>
    <source>
        <strain evidence="10 11">DSM 26407</strain>
    </source>
</reference>